<keyword evidence="1" id="KW-0067">ATP-binding</keyword>
<protein>
    <submittedName>
        <fullName evidence="1">ABC transporter ATP-binding protein</fullName>
    </submittedName>
</protein>
<dbReference type="InterPro" id="IPR027417">
    <property type="entry name" value="P-loop_NTPase"/>
</dbReference>
<reference evidence="1 2" key="1">
    <citation type="submission" date="2014-06" db="EMBL/GenBank/DDBJ databases">
        <authorList>
            <person name="Ju J."/>
            <person name="Zhang J."/>
        </authorList>
    </citation>
    <scope>NUCLEOTIDE SEQUENCE [LARGE SCALE GENOMIC DNA]</scope>
    <source>
        <strain evidence="1">DmW_045</strain>
    </source>
</reference>
<dbReference type="SUPFAM" id="SSF52540">
    <property type="entry name" value="P-loop containing nucleoside triphosphate hydrolases"/>
    <property type="match status" value="1"/>
</dbReference>
<dbReference type="RefSeq" id="WP_086551925.1">
    <property type="nucleotide sequence ID" value="NZ_CP171013.1"/>
</dbReference>
<dbReference type="Gene3D" id="3.40.50.300">
    <property type="entry name" value="P-loop containing nucleotide triphosphate hydrolases"/>
    <property type="match status" value="1"/>
</dbReference>
<dbReference type="EMBL" id="JOMO01000012">
    <property type="protein sequence ID" value="OUI83994.1"/>
    <property type="molecule type" value="Genomic_DNA"/>
</dbReference>
<accession>A0A252A470</accession>
<name>A0A252A470_9PROT</name>
<evidence type="ECO:0000313" key="1">
    <source>
        <dbReference type="EMBL" id="OUI83994.1"/>
    </source>
</evidence>
<dbReference type="Proteomes" id="UP000194639">
    <property type="component" value="Unassembled WGS sequence"/>
</dbReference>
<dbReference type="GO" id="GO:0005524">
    <property type="term" value="F:ATP binding"/>
    <property type="evidence" value="ECO:0007669"/>
    <property type="project" value="UniProtKB-KW"/>
</dbReference>
<proteinExistence type="predicted"/>
<keyword evidence="1" id="KW-0547">Nucleotide-binding</keyword>
<sequence length="233" mass="25644">METRNVGPVLELNKAIPSFEESGLPPVPFSMRLMPGECAVVEARDASRATIFADLCSGLVPLNDGAVKFMGLDWTELHDREVNALRGRIGRITRRPSWTDFLGTHMGIMLQQLHHTTRDVNDVVAEASRLSEQFGLPGLPVLRPAMLSDADLLRASCVRAFMGRPHLLLLEDPLEASPADLEDAFLSAMTTARDKGAGIIWLVRSNAVGQRYWQGVTSRWRLADDGLVAVRMG</sequence>
<gene>
    <name evidence="1" type="ORF">HK12_01465</name>
</gene>
<comment type="caution">
    <text evidence="1">The sequence shown here is derived from an EMBL/GenBank/DDBJ whole genome shotgun (WGS) entry which is preliminary data.</text>
</comment>
<organism evidence="1 2">
    <name type="scientific">Acetobacter orientalis</name>
    <dbReference type="NCBI Taxonomy" id="146474"/>
    <lineage>
        <taxon>Bacteria</taxon>
        <taxon>Pseudomonadati</taxon>
        <taxon>Pseudomonadota</taxon>
        <taxon>Alphaproteobacteria</taxon>
        <taxon>Acetobacterales</taxon>
        <taxon>Acetobacteraceae</taxon>
        <taxon>Acetobacter</taxon>
    </lineage>
</organism>
<evidence type="ECO:0000313" key="2">
    <source>
        <dbReference type="Proteomes" id="UP000194639"/>
    </source>
</evidence>
<dbReference type="AlphaFoldDB" id="A0A252A470"/>